<gene>
    <name evidence="8" type="ORF">ACJDTP_06705</name>
</gene>
<keyword evidence="5" id="KW-0680">Restriction system</keyword>
<feature type="active site" evidence="6">
    <location>
        <position position="85"/>
    </location>
</feature>
<dbReference type="InterPro" id="IPR050390">
    <property type="entry name" value="C5-Methyltransferase"/>
</dbReference>
<dbReference type="PANTHER" id="PTHR10629:SF52">
    <property type="entry name" value="DNA (CYTOSINE-5)-METHYLTRANSFERASE 1"/>
    <property type="match status" value="1"/>
</dbReference>
<evidence type="ECO:0000256" key="2">
    <source>
        <dbReference type="ARBA" id="ARBA00022603"/>
    </source>
</evidence>
<keyword evidence="3 6" id="KW-0808">Transferase</keyword>
<organism evidence="8 9">
    <name type="scientific">Candidatus Clostridium helianthi</name>
    <dbReference type="NCBI Taxonomy" id="3381660"/>
    <lineage>
        <taxon>Bacteria</taxon>
        <taxon>Bacillati</taxon>
        <taxon>Bacillota</taxon>
        <taxon>Clostridia</taxon>
        <taxon>Eubacteriales</taxon>
        <taxon>Clostridiaceae</taxon>
        <taxon>Clostridium</taxon>
    </lineage>
</organism>
<evidence type="ECO:0000256" key="4">
    <source>
        <dbReference type="ARBA" id="ARBA00022691"/>
    </source>
</evidence>
<keyword evidence="2 6" id="KW-0489">Methyltransferase</keyword>
<dbReference type="RefSeq" id="WP_406760816.1">
    <property type="nucleotide sequence ID" value="NZ_JBJIAB010000006.1"/>
</dbReference>
<reference evidence="8 9" key="1">
    <citation type="submission" date="2024-11" db="EMBL/GenBank/DDBJ databases">
        <authorList>
            <person name="Heng Y.C."/>
            <person name="Lim A.C.H."/>
            <person name="Lee J.K.Y."/>
            <person name="Kittelmann S."/>
        </authorList>
    </citation>
    <scope>NUCLEOTIDE SEQUENCE [LARGE SCALE GENOMIC DNA]</scope>
    <source>
        <strain evidence="8 9">WILCCON 0112</strain>
    </source>
</reference>
<dbReference type="PANTHER" id="PTHR10629">
    <property type="entry name" value="CYTOSINE-SPECIFIC METHYLTRANSFERASE"/>
    <property type="match status" value="1"/>
</dbReference>
<evidence type="ECO:0000256" key="1">
    <source>
        <dbReference type="ARBA" id="ARBA00011975"/>
    </source>
</evidence>
<protein>
    <recommendedName>
        <fullName evidence="1">DNA (cytosine-5-)-methyltransferase</fullName>
        <ecNumber evidence="1">2.1.1.37</ecNumber>
    </recommendedName>
</protein>
<dbReference type="EC" id="2.1.1.37" evidence="1"/>
<dbReference type="Gene3D" id="3.40.50.150">
    <property type="entry name" value="Vaccinia Virus protein VP39"/>
    <property type="match status" value="1"/>
</dbReference>
<evidence type="ECO:0000256" key="7">
    <source>
        <dbReference type="RuleBase" id="RU000416"/>
    </source>
</evidence>
<dbReference type="SUPFAM" id="SSF53335">
    <property type="entry name" value="S-adenosyl-L-methionine-dependent methyltransferases"/>
    <property type="match status" value="1"/>
</dbReference>
<dbReference type="GO" id="GO:0032259">
    <property type="term" value="P:methylation"/>
    <property type="evidence" value="ECO:0007669"/>
    <property type="project" value="UniProtKB-KW"/>
</dbReference>
<keyword evidence="4 6" id="KW-0949">S-adenosyl-L-methionine</keyword>
<evidence type="ECO:0000256" key="6">
    <source>
        <dbReference type="PROSITE-ProRule" id="PRU01016"/>
    </source>
</evidence>
<sequence length="372" mass="42143">MKKMERIAVDLFSGAGGVSCGLEKAGIQVSVAVELWGVAANTYERNFGENKVIRKDIRNVKGKEILKKIGVRKNRLFLLAGCPPCQGFSSQQKNKKGEDDERNLLVFEYFRIIDEIRPVFILMENVPGLKNEKKIFDKLLAMFDEIGYEIRFDVLNAVNYGVPQTRKRLVLHGVRRDVYKKMIAKNIDVEFPKETHCKLGRLNGENLKKWKTVRDTISHYPKIKCGESHEIIPNHTSANLKEINLERIRMIRKYGGSRNSLPQKLQLDCHNNKDGEKKVGYGDVYGIMDWDKPAPTLTGGCLSYSKGRFGHPEQDRAISAREAAALQTFDDNFIFEGNLQDIAQQIGNAVPVDMAAASGNYFIELAKRLHVI</sequence>
<dbReference type="Gene3D" id="3.90.120.10">
    <property type="entry name" value="DNA Methylase, subunit A, domain 2"/>
    <property type="match status" value="1"/>
</dbReference>
<dbReference type="Proteomes" id="UP001623600">
    <property type="component" value="Unassembled WGS sequence"/>
</dbReference>
<dbReference type="NCBIfam" id="TIGR00675">
    <property type="entry name" value="dcm"/>
    <property type="match status" value="1"/>
</dbReference>
<evidence type="ECO:0000313" key="9">
    <source>
        <dbReference type="Proteomes" id="UP001623600"/>
    </source>
</evidence>
<dbReference type="Pfam" id="PF00145">
    <property type="entry name" value="DNA_methylase"/>
    <property type="match status" value="1"/>
</dbReference>
<dbReference type="EMBL" id="JBJIAB010000006">
    <property type="protein sequence ID" value="MFL0164761.1"/>
    <property type="molecule type" value="Genomic_DNA"/>
</dbReference>
<comment type="similarity">
    <text evidence="6 7">Belongs to the class I-like SAM-binding methyltransferase superfamily. C5-methyltransferase family.</text>
</comment>
<evidence type="ECO:0000256" key="3">
    <source>
        <dbReference type="ARBA" id="ARBA00022679"/>
    </source>
</evidence>
<comment type="caution">
    <text evidence="8">The sequence shown here is derived from an EMBL/GenBank/DDBJ whole genome shotgun (WGS) entry which is preliminary data.</text>
</comment>
<dbReference type="GO" id="GO:0003886">
    <property type="term" value="F:DNA (cytosine-5-)-methyltransferase activity"/>
    <property type="evidence" value="ECO:0007669"/>
    <property type="project" value="UniProtKB-EC"/>
</dbReference>
<evidence type="ECO:0000256" key="5">
    <source>
        <dbReference type="ARBA" id="ARBA00022747"/>
    </source>
</evidence>
<dbReference type="InterPro" id="IPR029063">
    <property type="entry name" value="SAM-dependent_MTases_sf"/>
</dbReference>
<keyword evidence="9" id="KW-1185">Reference proteome</keyword>
<proteinExistence type="inferred from homology"/>
<dbReference type="PROSITE" id="PS51679">
    <property type="entry name" value="SAM_MT_C5"/>
    <property type="match status" value="1"/>
</dbReference>
<name>A0ABW8S1T4_9CLOT</name>
<dbReference type="InterPro" id="IPR001525">
    <property type="entry name" value="C5_MeTfrase"/>
</dbReference>
<evidence type="ECO:0000313" key="8">
    <source>
        <dbReference type="EMBL" id="MFL0164761.1"/>
    </source>
</evidence>
<accession>A0ABW8S1T4</accession>
<dbReference type="PRINTS" id="PR00105">
    <property type="entry name" value="C5METTRFRASE"/>
</dbReference>